<accession>A0A0C2N2F2</accession>
<proteinExistence type="predicted"/>
<dbReference type="AlphaFoldDB" id="A0A0C2N2F2"/>
<name>A0A0C2N2F2_THEKT</name>
<reference evidence="1 2" key="1">
    <citation type="journal article" date="2014" name="Genome Biol. Evol.">
        <title>The genome of the myxosporean Thelohanellus kitauei shows adaptations to nutrient acquisition within its fish host.</title>
        <authorList>
            <person name="Yang Y."/>
            <person name="Xiong J."/>
            <person name="Zhou Z."/>
            <person name="Huo F."/>
            <person name="Miao W."/>
            <person name="Ran C."/>
            <person name="Liu Y."/>
            <person name="Zhang J."/>
            <person name="Feng J."/>
            <person name="Wang M."/>
            <person name="Wang M."/>
            <person name="Wang L."/>
            <person name="Yao B."/>
        </authorList>
    </citation>
    <scope>NUCLEOTIDE SEQUENCE [LARGE SCALE GENOMIC DNA]</scope>
    <source>
        <strain evidence="1">Wuqing</strain>
    </source>
</reference>
<evidence type="ECO:0000313" key="1">
    <source>
        <dbReference type="EMBL" id="KII68047.1"/>
    </source>
</evidence>
<comment type="caution">
    <text evidence="1">The sequence shown here is derived from an EMBL/GenBank/DDBJ whole genome shotgun (WGS) entry which is preliminary data.</text>
</comment>
<evidence type="ECO:0000313" key="2">
    <source>
        <dbReference type="Proteomes" id="UP000031668"/>
    </source>
</evidence>
<gene>
    <name evidence="1" type="ORF">RF11_08589</name>
</gene>
<dbReference type="Proteomes" id="UP000031668">
    <property type="component" value="Unassembled WGS sequence"/>
</dbReference>
<sequence length="315" mass="36544">MLLSRQPRFELGSFCKSYHLWDRAKASRNLSAGLKREKKFGRLTDTLWSNLDMSYGLFLFEFDKPRGQLDSPHNPRRLLRPATHGGSCVLHFSERNKHFLTYKLIDGTSLKPEMCLEHGTTSRQMKKIYERVISESASCIRFCSKNVRKGALQTLHLRLLNELKALSAKLAREKRNMRDFMPILTHFEAIQKSFKSVTFEYAALLLSLLSATAVTTWENPLPRDLFGLVWAGPVRIHYFFYKKCLNFTDRATKIHDVNMRDPGTAEVFLVREEQFCANFLTEDRLQYRVIVNVKSGVLRGSEKGHNRCDYERGQP</sequence>
<keyword evidence="2" id="KW-1185">Reference proteome</keyword>
<protein>
    <submittedName>
        <fullName evidence="1">Uncharacterized protein</fullName>
    </submittedName>
</protein>
<dbReference type="EMBL" id="JWZT01002984">
    <property type="protein sequence ID" value="KII68047.1"/>
    <property type="molecule type" value="Genomic_DNA"/>
</dbReference>
<organism evidence="1 2">
    <name type="scientific">Thelohanellus kitauei</name>
    <name type="common">Myxosporean</name>
    <dbReference type="NCBI Taxonomy" id="669202"/>
    <lineage>
        <taxon>Eukaryota</taxon>
        <taxon>Metazoa</taxon>
        <taxon>Cnidaria</taxon>
        <taxon>Myxozoa</taxon>
        <taxon>Myxosporea</taxon>
        <taxon>Bivalvulida</taxon>
        <taxon>Platysporina</taxon>
        <taxon>Myxobolidae</taxon>
        <taxon>Thelohanellus</taxon>
    </lineage>
</organism>